<gene>
    <name evidence="1" type="ORF">CR513_59612</name>
</gene>
<dbReference type="AlphaFoldDB" id="A0A371E7S4"/>
<feature type="non-terminal residue" evidence="1">
    <location>
        <position position="1"/>
    </location>
</feature>
<name>A0A371E7S4_MUCPR</name>
<evidence type="ECO:0000313" key="1">
    <source>
        <dbReference type="EMBL" id="RDX62092.1"/>
    </source>
</evidence>
<evidence type="ECO:0000313" key="2">
    <source>
        <dbReference type="Proteomes" id="UP000257109"/>
    </source>
</evidence>
<proteinExistence type="predicted"/>
<dbReference type="EMBL" id="QJKJ01015694">
    <property type="protein sequence ID" value="RDX62092.1"/>
    <property type="molecule type" value="Genomic_DNA"/>
</dbReference>
<sequence length="201" mass="24026">MIVTYVKYGFLNSILEEVYIEQPIRYVVRGKKDNIYIFNKALYELKQEPIVVIQQNDKYACDVLKKFKIESLKSISMLVKEKLKLTKESEDKRSLELVCLVDSWRSLMFAICKELREFFIISNLIQYTNSDWIRVVETRKNMSRNNHLLYSEQLLKQNIYSKNQLCYISSMTKKNSKNDGQKNKIFSEKNILRQHIFHCIE</sequence>
<dbReference type="Proteomes" id="UP000257109">
    <property type="component" value="Unassembled WGS sequence"/>
</dbReference>
<comment type="caution">
    <text evidence="1">The sequence shown here is derived from an EMBL/GenBank/DDBJ whole genome shotgun (WGS) entry which is preliminary data.</text>
</comment>
<organism evidence="1 2">
    <name type="scientific">Mucuna pruriens</name>
    <name type="common">Velvet bean</name>
    <name type="synonym">Dolichos pruriens</name>
    <dbReference type="NCBI Taxonomy" id="157652"/>
    <lineage>
        <taxon>Eukaryota</taxon>
        <taxon>Viridiplantae</taxon>
        <taxon>Streptophyta</taxon>
        <taxon>Embryophyta</taxon>
        <taxon>Tracheophyta</taxon>
        <taxon>Spermatophyta</taxon>
        <taxon>Magnoliopsida</taxon>
        <taxon>eudicotyledons</taxon>
        <taxon>Gunneridae</taxon>
        <taxon>Pentapetalae</taxon>
        <taxon>rosids</taxon>
        <taxon>fabids</taxon>
        <taxon>Fabales</taxon>
        <taxon>Fabaceae</taxon>
        <taxon>Papilionoideae</taxon>
        <taxon>50 kb inversion clade</taxon>
        <taxon>NPAAA clade</taxon>
        <taxon>indigoferoid/millettioid clade</taxon>
        <taxon>Phaseoleae</taxon>
        <taxon>Mucuna</taxon>
    </lineage>
</organism>
<accession>A0A371E7S4</accession>
<keyword evidence="2" id="KW-1185">Reference proteome</keyword>
<reference evidence="1" key="1">
    <citation type="submission" date="2018-05" db="EMBL/GenBank/DDBJ databases">
        <title>Draft genome of Mucuna pruriens seed.</title>
        <authorList>
            <person name="Nnadi N.E."/>
            <person name="Vos R."/>
            <person name="Hasami M.H."/>
            <person name="Devisetty U.K."/>
            <person name="Aguiy J.C."/>
        </authorList>
    </citation>
    <scope>NUCLEOTIDE SEQUENCE [LARGE SCALE GENOMIC DNA]</scope>
    <source>
        <strain evidence="1">JCA_2017</strain>
    </source>
</reference>
<protein>
    <submittedName>
        <fullName evidence="1">Uncharacterized protein</fullName>
    </submittedName>
</protein>